<dbReference type="AlphaFoldDB" id="A0A2J6QD90"/>
<reference evidence="2 3" key="1">
    <citation type="submission" date="2016-05" db="EMBL/GenBank/DDBJ databases">
        <title>A degradative enzymes factory behind the ericoid mycorrhizal symbiosis.</title>
        <authorList>
            <consortium name="DOE Joint Genome Institute"/>
            <person name="Martino E."/>
            <person name="Morin E."/>
            <person name="Grelet G."/>
            <person name="Kuo A."/>
            <person name="Kohler A."/>
            <person name="Daghino S."/>
            <person name="Barry K."/>
            <person name="Choi C."/>
            <person name="Cichocki N."/>
            <person name="Clum A."/>
            <person name="Copeland A."/>
            <person name="Hainaut M."/>
            <person name="Haridas S."/>
            <person name="Labutti K."/>
            <person name="Lindquist E."/>
            <person name="Lipzen A."/>
            <person name="Khouja H.-R."/>
            <person name="Murat C."/>
            <person name="Ohm R."/>
            <person name="Olson A."/>
            <person name="Spatafora J."/>
            <person name="Veneault-Fourrey C."/>
            <person name="Henrissat B."/>
            <person name="Grigoriev I."/>
            <person name="Martin F."/>
            <person name="Perotto S."/>
        </authorList>
    </citation>
    <scope>NUCLEOTIDE SEQUENCE [LARGE SCALE GENOMIC DNA]</scope>
    <source>
        <strain evidence="2 3">UAMH 7357</strain>
    </source>
</reference>
<evidence type="ECO:0000313" key="2">
    <source>
        <dbReference type="EMBL" id="PMD24242.1"/>
    </source>
</evidence>
<dbReference type="InterPro" id="IPR010730">
    <property type="entry name" value="HET"/>
</dbReference>
<gene>
    <name evidence="2" type="ORF">NA56DRAFT_746400</name>
</gene>
<sequence>MPARRQANCAKSAFTLLKIPDYSLVLSSSSPHVLNGQMAHTSSGLRIHSIKKVVTALSYPVEFLTRTNQTQIEQYDTEARLMYLNGQSPTVHLPTWTGDCVEIAKSWITGCQAEHSSHCSKDIREGDGSYLPTRLLYINENELPLTFQHAIHLTRKLKLNYLWVDALCIIQDSPENQRLESSNMGKVFANAYCTIATSSDAKGGCFSNRTSSLLDFPCHLRFSKTTALTIRFQQDTYLPESFAKEVDDRNLSWQSWGFQERLLSRRIIHFGPRFLFFECNTHIASEAMPGGQPFRQKLWVWERGKRKNFELQSNSFHTVFNPVTGYRSFFHELRANRSPILSVQEELYLHKMWFELVSRYMTHEMTSFSDQSLAILGLAQEVQDGRQDLEYGHGLWRRHLLFDLLWFVESGRRKKPSKHRARSWSWQSVNGKIGISQESLMLGKERAWMKAAELVTQEAENSTACDESEEKDHLILKCPLYRCTDIFPSYNQQFILQLQTPEGRVEATFVLDFLDLELENLVAAEIVRDVLFDPKSKEKRKGGVKRGIETIGSHGIVLQRNYVDNADGVKVTYERVGRFWMQWPLLRADGDPRTASMARCILGRRGGVVVRIE</sequence>
<dbReference type="EMBL" id="KZ613473">
    <property type="protein sequence ID" value="PMD24242.1"/>
    <property type="molecule type" value="Genomic_DNA"/>
</dbReference>
<accession>A0A2J6QD90</accession>
<organism evidence="2 3">
    <name type="scientific">Hyaloscypha hepaticicola</name>
    <dbReference type="NCBI Taxonomy" id="2082293"/>
    <lineage>
        <taxon>Eukaryota</taxon>
        <taxon>Fungi</taxon>
        <taxon>Dikarya</taxon>
        <taxon>Ascomycota</taxon>
        <taxon>Pezizomycotina</taxon>
        <taxon>Leotiomycetes</taxon>
        <taxon>Helotiales</taxon>
        <taxon>Hyaloscyphaceae</taxon>
        <taxon>Hyaloscypha</taxon>
    </lineage>
</organism>
<evidence type="ECO:0000313" key="3">
    <source>
        <dbReference type="Proteomes" id="UP000235672"/>
    </source>
</evidence>
<dbReference type="PANTHER" id="PTHR33112:SF16">
    <property type="entry name" value="HETEROKARYON INCOMPATIBILITY DOMAIN-CONTAINING PROTEIN"/>
    <property type="match status" value="1"/>
</dbReference>
<evidence type="ECO:0000259" key="1">
    <source>
        <dbReference type="Pfam" id="PF06985"/>
    </source>
</evidence>
<protein>
    <recommendedName>
        <fullName evidence="1">Heterokaryon incompatibility domain-containing protein</fullName>
    </recommendedName>
</protein>
<proteinExistence type="predicted"/>
<keyword evidence="3" id="KW-1185">Reference proteome</keyword>
<dbReference type="Pfam" id="PF06985">
    <property type="entry name" value="HET"/>
    <property type="match status" value="1"/>
</dbReference>
<dbReference type="PANTHER" id="PTHR33112">
    <property type="entry name" value="DOMAIN PROTEIN, PUTATIVE-RELATED"/>
    <property type="match status" value="1"/>
</dbReference>
<name>A0A2J6QD90_9HELO</name>
<feature type="domain" description="Heterokaryon incompatibility" evidence="1">
    <location>
        <begin position="134"/>
        <end position="260"/>
    </location>
</feature>
<dbReference type="STRING" id="1745343.A0A2J6QD90"/>
<dbReference type="OrthoDB" id="3789824at2759"/>
<dbReference type="Proteomes" id="UP000235672">
    <property type="component" value="Unassembled WGS sequence"/>
</dbReference>